<dbReference type="AlphaFoldDB" id="A0AAV9Z7G6"/>
<organism evidence="2 3">
    <name type="scientific">Favolaschia claudopus</name>
    <dbReference type="NCBI Taxonomy" id="2862362"/>
    <lineage>
        <taxon>Eukaryota</taxon>
        <taxon>Fungi</taxon>
        <taxon>Dikarya</taxon>
        <taxon>Basidiomycota</taxon>
        <taxon>Agaricomycotina</taxon>
        <taxon>Agaricomycetes</taxon>
        <taxon>Agaricomycetidae</taxon>
        <taxon>Agaricales</taxon>
        <taxon>Marasmiineae</taxon>
        <taxon>Mycenaceae</taxon>
        <taxon>Favolaschia</taxon>
    </lineage>
</organism>
<evidence type="ECO:0000313" key="3">
    <source>
        <dbReference type="Proteomes" id="UP001362999"/>
    </source>
</evidence>
<dbReference type="EMBL" id="JAWWNJ010000189">
    <property type="protein sequence ID" value="KAK6972301.1"/>
    <property type="molecule type" value="Genomic_DNA"/>
</dbReference>
<sequence length="203" mass="21305">MKGLDIPALPPPPPRQKRPAPTSQSLSGPVASSTRPPALPITPSSPPNAGNSRKRSSTSRDLSAAEAPPPATRVSLNASSPALYAPSHTIPSPSSFHGSQIARPQLSVNSEVYEANFQTISPAVHSGLESNFAAGQVSDSPIYGAIYQAGASLDFDCLSDLGGADNWQKEPITPYQLLALAPINKTVSPFNRRGYTITYDSTL</sequence>
<gene>
    <name evidence="2" type="ORF">R3P38DRAFT_3240066</name>
</gene>
<evidence type="ECO:0000313" key="2">
    <source>
        <dbReference type="EMBL" id="KAK6972301.1"/>
    </source>
</evidence>
<feature type="compositionally biased region" description="Polar residues" evidence="1">
    <location>
        <begin position="22"/>
        <end position="35"/>
    </location>
</feature>
<feature type="compositionally biased region" description="Pro residues" evidence="1">
    <location>
        <begin position="37"/>
        <end position="46"/>
    </location>
</feature>
<keyword evidence="3" id="KW-1185">Reference proteome</keyword>
<comment type="caution">
    <text evidence="2">The sequence shown here is derived from an EMBL/GenBank/DDBJ whole genome shotgun (WGS) entry which is preliminary data.</text>
</comment>
<feature type="region of interest" description="Disordered" evidence="1">
    <location>
        <begin position="1"/>
        <end position="76"/>
    </location>
</feature>
<reference evidence="2 3" key="1">
    <citation type="journal article" date="2024" name="J Genomics">
        <title>Draft genome sequencing and assembly of Favolaschia claudopus CIRM-BRFM 2984 isolated from oak limbs.</title>
        <authorList>
            <person name="Navarro D."/>
            <person name="Drula E."/>
            <person name="Chaduli D."/>
            <person name="Cazenave R."/>
            <person name="Ahrendt S."/>
            <person name="Wang J."/>
            <person name="Lipzen A."/>
            <person name="Daum C."/>
            <person name="Barry K."/>
            <person name="Grigoriev I.V."/>
            <person name="Favel A."/>
            <person name="Rosso M.N."/>
            <person name="Martin F."/>
        </authorList>
    </citation>
    <scope>NUCLEOTIDE SEQUENCE [LARGE SCALE GENOMIC DNA]</scope>
    <source>
        <strain evidence="2 3">CIRM-BRFM 2984</strain>
    </source>
</reference>
<dbReference type="Proteomes" id="UP001362999">
    <property type="component" value="Unassembled WGS sequence"/>
</dbReference>
<evidence type="ECO:0000256" key="1">
    <source>
        <dbReference type="SAM" id="MobiDB-lite"/>
    </source>
</evidence>
<protein>
    <submittedName>
        <fullName evidence="2">Uncharacterized protein</fullName>
    </submittedName>
</protein>
<proteinExistence type="predicted"/>
<accession>A0AAV9Z7G6</accession>
<name>A0AAV9Z7G6_9AGAR</name>